<feature type="domain" description="DNA mismatch repair proteins mutS family" evidence="4">
    <location>
        <begin position="323"/>
        <end position="500"/>
    </location>
</feature>
<accession>A0A1E3SSG9</accession>
<reference evidence="6" key="1">
    <citation type="submission" date="2016-09" db="EMBL/GenBank/DDBJ databases">
        <authorList>
            <person name="Greninger A.L."/>
            <person name="Jerome K.R."/>
            <person name="Mcnair B."/>
            <person name="Wallis C."/>
            <person name="Fang F."/>
        </authorList>
    </citation>
    <scope>NUCLEOTIDE SEQUENCE [LARGE SCALE GENOMIC DNA]</scope>
    <source>
        <strain evidence="6">BC1_M4</strain>
    </source>
</reference>
<dbReference type="GO" id="GO:0030983">
    <property type="term" value="F:mismatched DNA binding"/>
    <property type="evidence" value="ECO:0007669"/>
    <property type="project" value="InterPro"/>
</dbReference>
<evidence type="ECO:0000256" key="2">
    <source>
        <dbReference type="ARBA" id="ARBA00022840"/>
    </source>
</evidence>
<keyword evidence="2" id="KW-0067">ATP-binding</keyword>
<comment type="caution">
    <text evidence="5">The sequence shown here is derived from an EMBL/GenBank/DDBJ whole genome shotgun (WGS) entry which is preliminary data.</text>
</comment>
<dbReference type="Proteomes" id="UP000094224">
    <property type="component" value="Unassembled WGS sequence"/>
</dbReference>
<gene>
    <name evidence="5" type="ORF">BHQ21_15135</name>
</gene>
<dbReference type="EMBL" id="MIHC01000025">
    <property type="protein sequence ID" value="ODR05100.1"/>
    <property type="molecule type" value="Genomic_DNA"/>
</dbReference>
<evidence type="ECO:0000256" key="1">
    <source>
        <dbReference type="ARBA" id="ARBA00022741"/>
    </source>
</evidence>
<dbReference type="SMART" id="SM00534">
    <property type="entry name" value="MUTSac"/>
    <property type="match status" value="1"/>
</dbReference>
<keyword evidence="1" id="KW-0547">Nucleotide-binding</keyword>
<dbReference type="GO" id="GO:0006298">
    <property type="term" value="P:mismatch repair"/>
    <property type="evidence" value="ECO:0007669"/>
    <property type="project" value="InterPro"/>
</dbReference>
<evidence type="ECO:0000313" key="5">
    <source>
        <dbReference type="EMBL" id="ODR05100.1"/>
    </source>
</evidence>
<protein>
    <submittedName>
        <fullName evidence="5">DNA mismatch repair protein</fullName>
    </submittedName>
</protein>
<keyword evidence="6" id="KW-1185">Reference proteome</keyword>
<dbReference type="InterPro" id="IPR000432">
    <property type="entry name" value="DNA_mismatch_repair_MutS_C"/>
</dbReference>
<dbReference type="InterPro" id="IPR045076">
    <property type="entry name" value="MutS"/>
</dbReference>
<evidence type="ECO:0000259" key="4">
    <source>
        <dbReference type="SMART" id="SM00534"/>
    </source>
</evidence>
<dbReference type="Pfam" id="PF00488">
    <property type="entry name" value="MutS_V"/>
    <property type="match status" value="1"/>
</dbReference>
<dbReference type="Gene3D" id="3.40.50.300">
    <property type="entry name" value="P-loop containing nucleotide triphosphate hydrolases"/>
    <property type="match status" value="1"/>
</dbReference>
<sequence length="511" mass="56612">MRVRLLHPLHDPDLSPRLPWRLQDLVDDDLELRRVYQAMAGGDEFLLDTAKKIVPLAVTDPDVIVYRQQVLADCLANRAVVQQMYDVAVDGVEVRRKVFLGGLMSRDPQVILRRSVRILELLVENLRQMRALCDEHGDRFSSPGFRQLLDMIATQICNEYLDQLDADLRELHLPRGVMLSAALGLGNKGTGYLLHQPPRRNWWDKLTGSHSGSCGFVVDDRDENGAKALTELAGRAINDIANTVTRSADHVEGFFGRLRTELGFYLACSNLYEKLTTAGAPTCFPLPTPMVPAQFCCRDLRDVALCLTATQPVIGNDIEAQGKALIVITGANEGGKSTFLRSVGAAQVMMQAGMFVTATSFQANIRDAVFTHFKREEDDTHAHGKLDEELARMSDIADVVGSTSLLLCNESFASTNEREGSQIARDVIRAMVKGGVKVVFVTHLYDLAHQLSSQDNPSYLFVRAQRRDDGQRTFQVAPGQPQPTSYGQDSFLRVFGDTAGRNIRHQTVSSG</sequence>
<dbReference type="AlphaFoldDB" id="A0A1E3SSG9"/>
<dbReference type="PANTHER" id="PTHR11361:SF34">
    <property type="entry name" value="DNA MISMATCH REPAIR PROTEIN MSH1, MITOCHONDRIAL"/>
    <property type="match status" value="1"/>
</dbReference>
<dbReference type="InterPro" id="IPR027417">
    <property type="entry name" value="P-loop_NTPase"/>
</dbReference>
<dbReference type="PANTHER" id="PTHR11361">
    <property type="entry name" value="DNA MISMATCH REPAIR PROTEIN MUTS FAMILY MEMBER"/>
    <property type="match status" value="1"/>
</dbReference>
<organism evidence="5 6">
    <name type="scientific">Mycobacterium sherrisii</name>
    <dbReference type="NCBI Taxonomy" id="243061"/>
    <lineage>
        <taxon>Bacteria</taxon>
        <taxon>Bacillati</taxon>
        <taxon>Actinomycetota</taxon>
        <taxon>Actinomycetes</taxon>
        <taxon>Mycobacteriales</taxon>
        <taxon>Mycobacteriaceae</taxon>
        <taxon>Mycobacterium</taxon>
        <taxon>Mycobacterium simiae complex</taxon>
    </lineage>
</organism>
<keyword evidence="3" id="KW-0238">DNA-binding</keyword>
<proteinExistence type="predicted"/>
<evidence type="ECO:0000256" key="3">
    <source>
        <dbReference type="ARBA" id="ARBA00023125"/>
    </source>
</evidence>
<evidence type="ECO:0000313" key="6">
    <source>
        <dbReference type="Proteomes" id="UP000094224"/>
    </source>
</evidence>
<dbReference type="GO" id="GO:0005829">
    <property type="term" value="C:cytosol"/>
    <property type="evidence" value="ECO:0007669"/>
    <property type="project" value="TreeGrafter"/>
</dbReference>
<dbReference type="GO" id="GO:0140664">
    <property type="term" value="F:ATP-dependent DNA damage sensor activity"/>
    <property type="evidence" value="ECO:0007669"/>
    <property type="project" value="InterPro"/>
</dbReference>
<dbReference type="GO" id="GO:0005524">
    <property type="term" value="F:ATP binding"/>
    <property type="evidence" value="ECO:0007669"/>
    <property type="project" value="UniProtKB-KW"/>
</dbReference>
<dbReference type="SUPFAM" id="SSF52540">
    <property type="entry name" value="P-loop containing nucleoside triphosphate hydrolases"/>
    <property type="match status" value="1"/>
</dbReference>
<name>A0A1E3SSG9_9MYCO</name>